<keyword evidence="4" id="KW-1185">Reference proteome</keyword>
<accession>A0A7Y9FJC8</accession>
<evidence type="ECO:0000313" key="2">
    <source>
        <dbReference type="EMBL" id="NYD88077.1"/>
    </source>
</evidence>
<name>A0A7Y9FJC8_9CELL</name>
<organism evidence="2 3">
    <name type="scientific">Cellulomonas oligotrophica</name>
    <dbReference type="NCBI Taxonomy" id="931536"/>
    <lineage>
        <taxon>Bacteria</taxon>
        <taxon>Bacillati</taxon>
        <taxon>Actinomycetota</taxon>
        <taxon>Actinomycetes</taxon>
        <taxon>Micrococcales</taxon>
        <taxon>Cellulomonadaceae</taxon>
        <taxon>Cellulomonas</taxon>
    </lineage>
</organism>
<reference evidence="2 3" key="1">
    <citation type="submission" date="2020-07" db="EMBL/GenBank/DDBJ databases">
        <title>Sequencing the genomes of 1000 actinobacteria strains.</title>
        <authorList>
            <person name="Klenk H.-P."/>
        </authorList>
    </citation>
    <scope>NUCLEOTIDE SEQUENCE [LARGE SCALE GENOMIC DNA]</scope>
    <source>
        <strain evidence="2 3">DSM 24482</strain>
    </source>
</reference>
<sequence>MDLQEACFHLRHRRRMYLPDDRYASVVAFVTGLASAGDGRMLDGFDGWVAERVLGHETGRGWWSVVMDSVPAGSPVRDADATTILLGLLEDFAERRPA</sequence>
<evidence type="ECO:0000313" key="3">
    <source>
        <dbReference type="Proteomes" id="UP000577956"/>
    </source>
</evidence>
<dbReference type="EMBL" id="JACCBK010000001">
    <property type="protein sequence ID" value="NYD88077.1"/>
    <property type="molecule type" value="Genomic_DNA"/>
</dbReference>
<dbReference type="Proteomes" id="UP000577956">
    <property type="component" value="Unassembled WGS sequence"/>
</dbReference>
<reference evidence="1 4" key="2">
    <citation type="submission" date="2021-01" db="EMBL/GenBank/DDBJ databases">
        <title>Whole genome shotgun sequence of Cellulomonas oligotrophica NBRC 109435.</title>
        <authorList>
            <person name="Komaki H."/>
            <person name="Tamura T."/>
        </authorList>
    </citation>
    <scope>NUCLEOTIDE SEQUENCE [LARGE SCALE GENOMIC DNA]</scope>
    <source>
        <strain evidence="1 4">NBRC 109435</strain>
    </source>
</reference>
<proteinExistence type="predicted"/>
<evidence type="ECO:0000313" key="1">
    <source>
        <dbReference type="EMBL" id="GIG33584.1"/>
    </source>
</evidence>
<dbReference type="AlphaFoldDB" id="A0A7Y9FJC8"/>
<dbReference type="Proteomes" id="UP000618382">
    <property type="component" value="Unassembled WGS sequence"/>
</dbReference>
<dbReference type="EMBL" id="BONN01000008">
    <property type="protein sequence ID" value="GIG33584.1"/>
    <property type="molecule type" value="Genomic_DNA"/>
</dbReference>
<gene>
    <name evidence="2" type="ORF">BKA21_003626</name>
    <name evidence="1" type="ORF">Col01nite_27430</name>
</gene>
<evidence type="ECO:0000313" key="4">
    <source>
        <dbReference type="Proteomes" id="UP000618382"/>
    </source>
</evidence>
<comment type="caution">
    <text evidence="2">The sequence shown here is derived from an EMBL/GenBank/DDBJ whole genome shotgun (WGS) entry which is preliminary data.</text>
</comment>
<protein>
    <submittedName>
        <fullName evidence="2">Uncharacterized protein</fullName>
    </submittedName>
</protein>
<dbReference type="RefSeq" id="WP_140460388.1">
    <property type="nucleotide sequence ID" value="NZ_BAABFI010000006.1"/>
</dbReference>